<evidence type="ECO:0000256" key="1">
    <source>
        <dbReference type="ARBA" id="ARBA00023125"/>
    </source>
</evidence>
<evidence type="ECO:0000256" key="2">
    <source>
        <dbReference type="SAM" id="Phobius"/>
    </source>
</evidence>
<keyword evidence="5" id="KW-1185">Reference proteome</keyword>
<dbReference type="RefSeq" id="WP_290364048.1">
    <property type="nucleotide sequence ID" value="NZ_JAUFQU010000001.1"/>
</dbReference>
<dbReference type="PANTHER" id="PTHR43280:SF29">
    <property type="entry name" value="ARAC-FAMILY TRANSCRIPTIONAL REGULATOR"/>
    <property type="match status" value="1"/>
</dbReference>
<dbReference type="SMART" id="SM00028">
    <property type="entry name" value="TPR"/>
    <property type="match status" value="3"/>
</dbReference>
<feature type="domain" description="HTH araC/xylS-type" evidence="3">
    <location>
        <begin position="459"/>
        <end position="566"/>
    </location>
</feature>
<proteinExistence type="predicted"/>
<dbReference type="EMBL" id="JAUFQU010000001">
    <property type="protein sequence ID" value="MDN3708166.1"/>
    <property type="molecule type" value="Genomic_DNA"/>
</dbReference>
<dbReference type="Pfam" id="PF12833">
    <property type="entry name" value="HTH_18"/>
    <property type="match status" value="1"/>
</dbReference>
<dbReference type="PANTHER" id="PTHR43280">
    <property type="entry name" value="ARAC-FAMILY TRANSCRIPTIONAL REGULATOR"/>
    <property type="match status" value="1"/>
</dbReference>
<name>A0ABT8CVY7_9FLAO</name>
<dbReference type="InterPro" id="IPR011990">
    <property type="entry name" value="TPR-like_helical_dom_sf"/>
</dbReference>
<protein>
    <submittedName>
        <fullName evidence="4">AraC family transcriptional regulator</fullName>
    </submittedName>
</protein>
<organism evidence="4 5">
    <name type="scientific">Paenimyroides ceti</name>
    <dbReference type="NCBI Taxonomy" id="395087"/>
    <lineage>
        <taxon>Bacteria</taxon>
        <taxon>Pseudomonadati</taxon>
        <taxon>Bacteroidota</taxon>
        <taxon>Flavobacteriia</taxon>
        <taxon>Flavobacteriales</taxon>
        <taxon>Flavobacteriaceae</taxon>
        <taxon>Paenimyroides</taxon>
    </lineage>
</organism>
<feature type="transmembrane region" description="Helical" evidence="2">
    <location>
        <begin position="379"/>
        <end position="398"/>
    </location>
</feature>
<evidence type="ECO:0000313" key="4">
    <source>
        <dbReference type="EMBL" id="MDN3708166.1"/>
    </source>
</evidence>
<reference evidence="5" key="1">
    <citation type="journal article" date="2019" name="Int. J. Syst. Evol. Microbiol.">
        <title>The Global Catalogue of Microorganisms (GCM) 10K type strain sequencing project: providing services to taxonomists for standard genome sequencing and annotation.</title>
        <authorList>
            <consortium name="The Broad Institute Genomics Platform"/>
            <consortium name="The Broad Institute Genome Sequencing Center for Infectious Disease"/>
            <person name="Wu L."/>
            <person name="Ma J."/>
        </authorList>
    </citation>
    <scope>NUCLEOTIDE SEQUENCE [LARGE SCALE GENOMIC DNA]</scope>
    <source>
        <strain evidence="5">CECT 7184</strain>
    </source>
</reference>
<keyword evidence="2" id="KW-0472">Membrane</keyword>
<keyword evidence="2" id="KW-0812">Transmembrane</keyword>
<accession>A0ABT8CVY7</accession>
<sequence length="575" mass="67088">MALHSFLWCILPVFAQSSSLDTFSYEKLNDKIQDVNTTSQEKLYYIEAYYKKAKKDNNYNYQMNALREKKNLLDDEAILDDIVKQMVAIAHESNDIKLLAMAYEDVSNVAFRKRDFQQALVYGLKSEEYYSKANDEYGLYAIKYNLGSLYFYTNQMDKAKVYFTATANYYNKREGNNNLLGYISSLYSLGKVGIALHRTDTVNIIMEQAMAATESLTTKADIEFEQAYLNYVIGANYYLLKDYTKAEQTLLKALSIIKENADYTNEHLIYLYLGKVAWDTGKKEKAIGYFKKIDEFFTQKTFLNYDLREGYDYLIEYYKENGDAHNQLLYTEKLISLNRIFEKEQYELTNALHYQNENKKLEESKEVLRQNLLNNKFNYTLWLSMAAVLILLLVLYAYRQNLLKTKLRQKYELTVNRFSNKREISKMPDLVVKDEKITDVVSASASHIDEHKRGGTTEERILLELQQLEGEKYFLQPISMKDLAAKLNTNTTTLSKIINNSKHQNFNQYINQLRIDEVTDDLLHKSNLRKLSIQGLAEQYGFGSAKSFNTAFQQRTGILPSYFIEQLELDEQGKK</sequence>
<dbReference type="SMART" id="SM00342">
    <property type="entry name" value="HTH_ARAC"/>
    <property type="match status" value="1"/>
</dbReference>
<dbReference type="Proteomes" id="UP001242368">
    <property type="component" value="Unassembled WGS sequence"/>
</dbReference>
<keyword evidence="2" id="KW-1133">Transmembrane helix</keyword>
<dbReference type="PROSITE" id="PS01124">
    <property type="entry name" value="HTH_ARAC_FAMILY_2"/>
    <property type="match status" value="1"/>
</dbReference>
<gene>
    <name evidence="4" type="ORF">QW060_13730</name>
</gene>
<evidence type="ECO:0000313" key="5">
    <source>
        <dbReference type="Proteomes" id="UP001242368"/>
    </source>
</evidence>
<evidence type="ECO:0000259" key="3">
    <source>
        <dbReference type="PROSITE" id="PS01124"/>
    </source>
</evidence>
<dbReference type="SUPFAM" id="SSF48452">
    <property type="entry name" value="TPR-like"/>
    <property type="match status" value="1"/>
</dbReference>
<dbReference type="InterPro" id="IPR019734">
    <property type="entry name" value="TPR_rpt"/>
</dbReference>
<keyword evidence="1" id="KW-0238">DNA-binding</keyword>
<comment type="caution">
    <text evidence="4">The sequence shown here is derived from an EMBL/GenBank/DDBJ whole genome shotgun (WGS) entry which is preliminary data.</text>
</comment>
<dbReference type="Gene3D" id="1.25.40.10">
    <property type="entry name" value="Tetratricopeptide repeat domain"/>
    <property type="match status" value="2"/>
</dbReference>
<dbReference type="InterPro" id="IPR018060">
    <property type="entry name" value="HTH_AraC"/>
</dbReference>
<dbReference type="Gene3D" id="1.10.10.60">
    <property type="entry name" value="Homeodomain-like"/>
    <property type="match status" value="2"/>
</dbReference>